<evidence type="ECO:0000256" key="1">
    <source>
        <dbReference type="SAM" id="MobiDB-lite"/>
    </source>
</evidence>
<name>A0A1I3I9P8_9BURK</name>
<protein>
    <submittedName>
        <fullName evidence="3">D-mannose binding lectin</fullName>
    </submittedName>
</protein>
<evidence type="ECO:0000313" key="4">
    <source>
        <dbReference type="Proteomes" id="UP000199548"/>
    </source>
</evidence>
<dbReference type="AlphaFoldDB" id="A0A1I3I9P8"/>
<feature type="domain" description="Bulb-type lectin" evidence="2">
    <location>
        <begin position="65"/>
        <end position="174"/>
    </location>
</feature>
<reference evidence="3 4" key="1">
    <citation type="submission" date="2016-10" db="EMBL/GenBank/DDBJ databases">
        <authorList>
            <person name="de Groot N.N."/>
        </authorList>
    </citation>
    <scope>NUCLEOTIDE SEQUENCE [LARGE SCALE GENOMIC DNA]</scope>
    <source>
        <strain evidence="3 4">LMG 23650</strain>
    </source>
</reference>
<dbReference type="SMART" id="SM00108">
    <property type="entry name" value="B_lectin"/>
    <property type="match status" value="1"/>
</dbReference>
<feature type="compositionally biased region" description="Low complexity" evidence="1">
    <location>
        <begin position="39"/>
        <end position="48"/>
    </location>
</feature>
<dbReference type="CDD" id="cd00028">
    <property type="entry name" value="B_lectin"/>
    <property type="match status" value="1"/>
</dbReference>
<dbReference type="RefSeq" id="WP_091011064.1">
    <property type="nucleotide sequence ID" value="NZ_CP041745.1"/>
</dbReference>
<proteinExistence type="predicted"/>
<feature type="compositionally biased region" description="Pro residues" evidence="1">
    <location>
        <begin position="49"/>
        <end position="60"/>
    </location>
</feature>
<dbReference type="SUPFAM" id="SSF51110">
    <property type="entry name" value="alpha-D-mannose-specific plant lectins"/>
    <property type="match status" value="1"/>
</dbReference>
<dbReference type="Gene3D" id="2.90.10.10">
    <property type="entry name" value="Bulb-type lectin domain"/>
    <property type="match status" value="2"/>
</dbReference>
<dbReference type="PROSITE" id="PS50927">
    <property type="entry name" value="BULB_LECTIN"/>
    <property type="match status" value="1"/>
</dbReference>
<keyword evidence="4" id="KW-1185">Reference proteome</keyword>
<keyword evidence="3" id="KW-0430">Lectin</keyword>
<dbReference type="Proteomes" id="UP000199548">
    <property type="component" value="Unassembled WGS sequence"/>
</dbReference>
<gene>
    <name evidence="3" type="ORF">SAMN05192543_103126</name>
</gene>
<dbReference type="OrthoDB" id="8592010at2"/>
<dbReference type="InterPro" id="IPR036426">
    <property type="entry name" value="Bulb-type_lectin_dom_sf"/>
</dbReference>
<feature type="compositionally biased region" description="Pro residues" evidence="1">
    <location>
        <begin position="15"/>
        <end position="38"/>
    </location>
</feature>
<sequence>MSVGFYPFSSSVGLPTPPQPSPGPVPLPPGQKPSPSASPAPAAAAPSAPATPPSNPPSQPPGTIAGQLAAGTTLKAGQDIRSANGQYELKMQQDGNLVLYDLANHKALWSSGTAGSGAQSAVMQKDGNLVILKGTQPVWVSKTNGSPGASLMVQNDGNAVIYKANAKGDKAPPASAWSSGTAAMTVDTPDPGTAPTTEVQPPATVGLFAPGLPPLGEQQYTLTNGESAWTVLQKSHVFDGKDLVDATPLLNKNLAATPYLDRQPFGNRPANPSNAVYYISDGKTVTVLDSTRLGMLEQERQQLYAAEHEPDPAKKTTDEQQLTATIYTEFDYAGTQQAVPDLTQLANSIKQRAPNDPTLSTAVDAAVARYAADLNAQGRTPDQLGAIDKAAAAGNWSQVQSLTQQQIVAFVGKDQGDAAVGDISARGGVYLTYAGGNPQFAKAVEQGIKNAQQQVLIDNPVKTVQDAYNKGGAAAAMKALNQMTDPQTMTPGQVGQIMSDPRIQAVVKKSLDGIQWSDPDSISITDDLSAACQHAVESDQGHPGMGKAAVDQIAADVIDASGSMQNTPQLIGDPPVLFKVLENGAAQGNVSLALAVAAKATLSNDTATQGVAVDAARAGIDAFSSSVKNLNSQTAQDAQFIGVPLQDWGGDSTAAEQQAAIQKLLADNPADAKKLNADGLQELAQQEQYNSMQMAVAAYSPDLNGVAGFNHDAPRDVTPGAVQATPSVMRALDAVPTFAGAAQAGNSTTRNTTVTNTLWFQRSSRNVIYQSLKALLVQDPSTMPASLAKFGLRDKLPDPVKNLLLSSDGKNFNTILERVNKGVSGYLFLQNGAFCLDNISTEPHTVANIIEDGTYAAQHDLFGLSQSMAAVLPNSGALATVRPGSGQTPIAAALNRLSSAVDGMSISDGAKKALKVAAGGAFRDTADLAYLGIDAANAVTYFTDAQTPGDYEHAAGETLSVAGDAAFLLAAGGEAAGVETILGIGMGAVGWTGIGAVVMLAGAGVFTIGSAENHSHAFDGNDQQYLVAIGVKPDIAAQLAKHSFSFDANAPTAGSFLTQYFHDAKAPQSQMVAWLNSLTPKQADAVASALKAADGEWESRPMKQNAAQFDQALLDAGIMPPINLIADSQPSAPGQPAG</sequence>
<dbReference type="InterPro" id="IPR001480">
    <property type="entry name" value="Bulb-type_lectin_dom"/>
</dbReference>
<evidence type="ECO:0000313" key="3">
    <source>
        <dbReference type="EMBL" id="SFI44708.1"/>
    </source>
</evidence>
<dbReference type="EMBL" id="FOQU01000003">
    <property type="protein sequence ID" value="SFI44708.1"/>
    <property type="molecule type" value="Genomic_DNA"/>
</dbReference>
<organism evidence="3 4">
    <name type="scientific">Paraburkholderia megapolitana</name>
    <dbReference type="NCBI Taxonomy" id="420953"/>
    <lineage>
        <taxon>Bacteria</taxon>
        <taxon>Pseudomonadati</taxon>
        <taxon>Pseudomonadota</taxon>
        <taxon>Betaproteobacteria</taxon>
        <taxon>Burkholderiales</taxon>
        <taxon>Burkholderiaceae</taxon>
        <taxon>Paraburkholderia</taxon>
    </lineage>
</organism>
<dbReference type="STRING" id="420953.SAMN05192543_103126"/>
<evidence type="ECO:0000259" key="2">
    <source>
        <dbReference type="PROSITE" id="PS50927"/>
    </source>
</evidence>
<dbReference type="GO" id="GO:0030246">
    <property type="term" value="F:carbohydrate binding"/>
    <property type="evidence" value="ECO:0007669"/>
    <property type="project" value="UniProtKB-KW"/>
</dbReference>
<accession>A0A1I3I9P8</accession>
<feature type="region of interest" description="Disordered" evidence="1">
    <location>
        <begin position="1"/>
        <end position="64"/>
    </location>
</feature>